<organism evidence="2 3">
    <name type="scientific">Sphagnum jensenii</name>
    <dbReference type="NCBI Taxonomy" id="128206"/>
    <lineage>
        <taxon>Eukaryota</taxon>
        <taxon>Viridiplantae</taxon>
        <taxon>Streptophyta</taxon>
        <taxon>Embryophyta</taxon>
        <taxon>Bryophyta</taxon>
        <taxon>Sphagnophytina</taxon>
        <taxon>Sphagnopsida</taxon>
        <taxon>Sphagnales</taxon>
        <taxon>Sphagnaceae</taxon>
        <taxon>Sphagnum</taxon>
    </lineage>
</organism>
<dbReference type="InterPro" id="IPR036873">
    <property type="entry name" value="Rhodanese-like_dom_sf"/>
</dbReference>
<dbReference type="InterPro" id="IPR027417">
    <property type="entry name" value="P-loop_NTPase"/>
</dbReference>
<dbReference type="Gene3D" id="3.40.50.300">
    <property type="entry name" value="P-loop containing nucleotide triphosphate hydrolases"/>
    <property type="match status" value="1"/>
</dbReference>
<dbReference type="SUPFAM" id="SSF52540">
    <property type="entry name" value="P-loop containing nucleoside triphosphate hydrolases"/>
    <property type="match status" value="1"/>
</dbReference>
<evidence type="ECO:0000259" key="1">
    <source>
        <dbReference type="PROSITE" id="PS50206"/>
    </source>
</evidence>
<protein>
    <recommendedName>
        <fullName evidence="1">Rhodanese domain-containing protein</fullName>
    </recommendedName>
</protein>
<dbReference type="SUPFAM" id="SSF52821">
    <property type="entry name" value="Rhodanese/Cell cycle control phosphatase"/>
    <property type="match status" value="1"/>
</dbReference>
<dbReference type="Proteomes" id="UP001497444">
    <property type="component" value="Unassembled WGS sequence"/>
</dbReference>
<accession>A0ABP0VGL9</accession>
<sequence>MSRLTPEEFAIKHSPSSIRYDVDRVLAIAPNIDVLLKHLNEVPKDCDFIYLTFDDFDIIRGAIAGRKRVVIFDGGNETWRKAVESLIADMGGHVDLPPSQLIIERGDQISLMPIDWLWNGWLARGKLHMLAGAPGTGKTTIALSLAAILTSGGKWPDGTTTWCCDVIIWSGEDDPADTLAPD</sequence>
<dbReference type="InterPro" id="IPR001763">
    <property type="entry name" value="Rhodanese-like_dom"/>
</dbReference>
<dbReference type="Pfam" id="PF13481">
    <property type="entry name" value="AAA_25"/>
    <property type="match status" value="1"/>
</dbReference>
<dbReference type="EMBL" id="CAXAQS010000907">
    <property type="protein sequence ID" value="CAK9253598.1"/>
    <property type="molecule type" value="Genomic_DNA"/>
</dbReference>
<proteinExistence type="predicted"/>
<feature type="domain" description="Rhodanese" evidence="1">
    <location>
        <begin position="64"/>
        <end position="88"/>
    </location>
</feature>
<gene>
    <name evidence="2" type="ORF">CSSPJE1EN1_LOCUS28976</name>
</gene>
<comment type="caution">
    <text evidence="2">The sequence shown here is derived from an EMBL/GenBank/DDBJ whole genome shotgun (WGS) entry which is preliminary data.</text>
</comment>
<evidence type="ECO:0000313" key="3">
    <source>
        <dbReference type="Proteomes" id="UP001497444"/>
    </source>
</evidence>
<dbReference type="PROSITE" id="PS50206">
    <property type="entry name" value="RHODANESE_3"/>
    <property type="match status" value="1"/>
</dbReference>
<keyword evidence="3" id="KW-1185">Reference proteome</keyword>
<name>A0ABP0VGL9_9BRYO</name>
<reference evidence="2" key="1">
    <citation type="submission" date="2024-02" db="EMBL/GenBank/DDBJ databases">
        <authorList>
            <consortium name="ELIXIR-Norway"/>
            <consortium name="Elixir Norway"/>
        </authorList>
    </citation>
    <scope>NUCLEOTIDE SEQUENCE</scope>
</reference>
<evidence type="ECO:0000313" key="2">
    <source>
        <dbReference type="EMBL" id="CAK9253598.1"/>
    </source>
</evidence>